<dbReference type="UniPathway" id="UPA00378"/>
<dbReference type="Proteomes" id="UP000008743">
    <property type="component" value="Unassembled WGS sequence"/>
</dbReference>
<evidence type="ECO:0000313" key="17">
    <source>
        <dbReference type="EMBL" id="KJE97044.1"/>
    </source>
</evidence>
<feature type="region of interest" description="Disordered" evidence="14">
    <location>
        <begin position="83"/>
        <end position="112"/>
    </location>
</feature>
<evidence type="ECO:0000256" key="13">
    <source>
        <dbReference type="ARBA" id="ARBA00023211"/>
    </source>
</evidence>
<dbReference type="PhylomeDB" id="A0A0D2X520"/>
<dbReference type="InterPro" id="IPR004139">
    <property type="entry name" value="Glyco_trans_13"/>
</dbReference>
<evidence type="ECO:0000256" key="4">
    <source>
        <dbReference type="ARBA" id="ARBA00006492"/>
    </source>
</evidence>
<evidence type="ECO:0000256" key="11">
    <source>
        <dbReference type="ARBA" id="ARBA00023034"/>
    </source>
</evidence>
<dbReference type="InterPro" id="IPR039477">
    <property type="entry name" value="ILEI/PANDER_dom"/>
</dbReference>
<gene>
    <name evidence="17" type="ORF">CAOG_007530</name>
</gene>
<evidence type="ECO:0000256" key="5">
    <source>
        <dbReference type="ARBA" id="ARBA00022676"/>
    </source>
</evidence>
<dbReference type="OrthoDB" id="440755at2759"/>
<comment type="subcellular location">
    <subcellularLocation>
        <location evidence="2">Golgi apparatus membrane</location>
        <topology evidence="2">Single-pass type II membrane protein</topology>
    </subcellularLocation>
</comment>
<organism evidence="17 18">
    <name type="scientific">Capsaspora owczarzaki (strain ATCC 30864)</name>
    <dbReference type="NCBI Taxonomy" id="595528"/>
    <lineage>
        <taxon>Eukaryota</taxon>
        <taxon>Filasterea</taxon>
        <taxon>Capsaspora</taxon>
    </lineage>
</organism>
<dbReference type="GO" id="GO:0046872">
    <property type="term" value="F:metal ion binding"/>
    <property type="evidence" value="ECO:0007669"/>
    <property type="project" value="UniProtKB-KW"/>
</dbReference>
<evidence type="ECO:0000256" key="7">
    <source>
        <dbReference type="ARBA" id="ARBA00022692"/>
    </source>
</evidence>
<dbReference type="PANTHER" id="PTHR46396">
    <property type="entry name" value="PROTEIN O-LINKED-MANNOSE BETA-1,2-N-ACETYLGLUCOSAMINYLTRANSFERASE 1"/>
    <property type="match status" value="1"/>
</dbReference>
<keyword evidence="12 15" id="KW-0472">Membrane</keyword>
<evidence type="ECO:0000313" key="18">
    <source>
        <dbReference type="Proteomes" id="UP000008743"/>
    </source>
</evidence>
<evidence type="ECO:0000256" key="12">
    <source>
        <dbReference type="ARBA" id="ARBA00023136"/>
    </source>
</evidence>
<comment type="similarity">
    <text evidence="4">Belongs to the glycosyltransferase 13 family.</text>
</comment>
<sequence length="711" mass="78485">MPAPRRHGGHHHHRSFTSPAAASGSDGSHTVLLGLFVLTMVFVNVYFFVVFRTPVNAGGAGQLPIDGEPGHRDALHNGRVDRHLGVNEPSHKKPVIPPRNNFTPEQPPAENPVQRIKPEGFVGGPAVPGDDYGLSVLAGRMTSADHDFCSQRTHVCPRGQVHIAAGSGKDLAYVCVGGRAAIKATGEANRGLNVLTMNEDSGRVTAIRHFDTYSEPETDFVDFIDSVNLGRLVVIVTLDDGAYQFKSEGRRAAHAIGSSQVDSFNFRGTWVVIGQKGLSVATKYEAVSPSENYKWGADTTVNECVPLNGNFAAHQTVTKEQFCATYEGYSDLCSHDLPALVPAPPGEPQAAVSFPIALVAGNRPQYLLRSLASVLALPGVNPDMITVFMDGVNPEPMALCNVFGVRAVAHMKTKSTSTMAKTFQNADMIAAHYFMTLRRVFELFPRSKYALIVEEDLEVSPDFLSYFSHTMPLMEMDPTVLCVSAWNDNGYKHVSQDPSMLYRTDFFPGLGWMLSRALWNEIMPKWPPCCYGWSWDLWLREDSQRKGRQCIMPDVSRTFHFGRRGLNVDNDHFYNAYFANHNFNTDPNAVLQPITELLPSNYDAEIARLLQKATPLSHEPGATPCKDNYVPSGVSGNVYTIWYKQKDSKDDKNLAAICSCFKMWDLGVRGTYKGVLRFFSKGNHILAVGSQSEFARLHMPSAIQPLALRPD</sequence>
<feature type="transmembrane region" description="Helical" evidence="15">
    <location>
        <begin position="31"/>
        <end position="51"/>
    </location>
</feature>
<dbReference type="PROSITE" id="PS52031">
    <property type="entry name" value="GG_LECTIN"/>
    <property type="match status" value="1"/>
</dbReference>
<keyword evidence="13" id="KW-0464">Manganese</keyword>
<dbReference type="CDD" id="cd13936">
    <property type="entry name" value="PANDER_like"/>
    <property type="match status" value="1"/>
</dbReference>
<name>A0A0D2X520_CAPO3</name>
<evidence type="ECO:0000256" key="9">
    <source>
        <dbReference type="ARBA" id="ARBA00022968"/>
    </source>
</evidence>
<reference evidence="18" key="1">
    <citation type="submission" date="2011-02" db="EMBL/GenBank/DDBJ databases">
        <title>The Genome Sequence of Capsaspora owczarzaki ATCC 30864.</title>
        <authorList>
            <person name="Russ C."/>
            <person name="Cuomo C."/>
            <person name="Burger G."/>
            <person name="Gray M.W."/>
            <person name="Holland P.W.H."/>
            <person name="King N."/>
            <person name="Lang F.B.F."/>
            <person name="Roger A.J."/>
            <person name="Ruiz-Trillo I."/>
            <person name="Young S.K."/>
            <person name="Zeng Q."/>
            <person name="Gargeya S."/>
            <person name="Alvarado L."/>
            <person name="Berlin A."/>
            <person name="Chapman S.B."/>
            <person name="Chen Z."/>
            <person name="Freedman E."/>
            <person name="Gellesch M."/>
            <person name="Goldberg J."/>
            <person name="Griggs A."/>
            <person name="Gujja S."/>
            <person name="Heilman E."/>
            <person name="Heiman D."/>
            <person name="Howarth C."/>
            <person name="Mehta T."/>
            <person name="Neiman D."/>
            <person name="Pearson M."/>
            <person name="Roberts A."/>
            <person name="Saif S."/>
            <person name="Shea T."/>
            <person name="Shenoy N."/>
            <person name="Sisk P."/>
            <person name="Stolte C."/>
            <person name="Sykes S."/>
            <person name="White J."/>
            <person name="Yandava C."/>
            <person name="Haas B."/>
            <person name="Nusbaum C."/>
            <person name="Birren B."/>
        </authorList>
    </citation>
    <scope>NUCLEOTIDE SEQUENCE</scope>
    <source>
        <strain evidence="18">ATCC 30864</strain>
    </source>
</reference>
<accession>A0A0D2X520</accession>
<dbReference type="SUPFAM" id="SSF53448">
    <property type="entry name" value="Nucleotide-diphospho-sugar transferases"/>
    <property type="match status" value="1"/>
</dbReference>
<keyword evidence="8" id="KW-0479">Metal-binding</keyword>
<keyword evidence="10 15" id="KW-1133">Transmembrane helix</keyword>
<evidence type="ECO:0000256" key="8">
    <source>
        <dbReference type="ARBA" id="ARBA00022723"/>
    </source>
</evidence>
<dbReference type="STRING" id="595528.A0A0D2X520"/>
<comment type="cofactor">
    <cofactor evidence="1">
        <name>Mn(2+)</name>
        <dbReference type="ChEBI" id="CHEBI:29035"/>
    </cofactor>
</comment>
<dbReference type="InParanoid" id="A0A0D2X520"/>
<dbReference type="Pfam" id="PF15711">
    <property type="entry name" value="ILEI"/>
    <property type="match status" value="1"/>
</dbReference>
<feature type="compositionally biased region" description="Basic residues" evidence="14">
    <location>
        <begin position="1"/>
        <end position="15"/>
    </location>
</feature>
<keyword evidence="6 17" id="KW-0808">Transferase</keyword>
<protein>
    <submittedName>
        <fullName evidence="17">Mannoside acetylglucosaminyltransferase 1</fullName>
    </submittedName>
</protein>
<dbReference type="GO" id="GO:0000139">
    <property type="term" value="C:Golgi membrane"/>
    <property type="evidence" value="ECO:0007669"/>
    <property type="project" value="UniProtKB-SubCell"/>
</dbReference>
<dbReference type="FunFam" id="3.90.550.10:FF:000252">
    <property type="entry name" value="Protein O-linked-mannose beta-1,2-N-acetylglucosaminyltransferase 1"/>
    <property type="match status" value="1"/>
</dbReference>
<dbReference type="Gene3D" id="3.90.550.10">
    <property type="entry name" value="Spore Coat Polysaccharide Biosynthesis Protein SpsA, Chain A"/>
    <property type="match status" value="1"/>
</dbReference>
<evidence type="ECO:0000256" key="15">
    <source>
        <dbReference type="SAM" id="Phobius"/>
    </source>
</evidence>
<dbReference type="InterPro" id="IPR029044">
    <property type="entry name" value="Nucleotide-diphossugar_trans"/>
</dbReference>
<dbReference type="PANTHER" id="PTHR46396:SF1">
    <property type="entry name" value="PROTEIN O-LINKED-MANNOSE BETA-1,2-N-ACETYLGLUCOSAMINYLTRANSFERASE 1"/>
    <property type="match status" value="1"/>
</dbReference>
<dbReference type="GO" id="GO:0016266">
    <property type="term" value="P:protein O-linked glycosylation via N-acetyl-galactosamine"/>
    <property type="evidence" value="ECO:0007669"/>
    <property type="project" value="TreeGrafter"/>
</dbReference>
<keyword evidence="7 15" id="KW-0812">Transmembrane</keyword>
<feature type="region of interest" description="Disordered" evidence="14">
    <location>
        <begin position="1"/>
        <end position="24"/>
    </location>
</feature>
<dbReference type="AlphaFoldDB" id="A0A0D2X520"/>
<comment type="pathway">
    <text evidence="3">Protein modification; protein glycosylation.</text>
</comment>
<evidence type="ECO:0000256" key="10">
    <source>
        <dbReference type="ARBA" id="ARBA00022989"/>
    </source>
</evidence>
<keyword evidence="9" id="KW-0735">Signal-anchor</keyword>
<keyword evidence="18" id="KW-1185">Reference proteome</keyword>
<keyword evidence="5" id="KW-0328">Glycosyltransferase</keyword>
<dbReference type="eggNOG" id="ENOG502QSG3">
    <property type="taxonomic scope" value="Eukaryota"/>
</dbReference>
<evidence type="ECO:0000256" key="14">
    <source>
        <dbReference type="SAM" id="MobiDB-lite"/>
    </source>
</evidence>
<evidence type="ECO:0000256" key="2">
    <source>
        <dbReference type="ARBA" id="ARBA00004323"/>
    </source>
</evidence>
<dbReference type="GO" id="GO:0047223">
    <property type="term" value="F:beta-1,3-galactosyl-O-glycosyl-glycoprotein beta-1,3-N-acetylglucosaminyltransferase activity"/>
    <property type="evidence" value="ECO:0007669"/>
    <property type="project" value="TreeGrafter"/>
</dbReference>
<feature type="domain" description="ILEI/PANDER" evidence="16">
    <location>
        <begin position="190"/>
        <end position="277"/>
    </location>
</feature>
<keyword evidence="11" id="KW-0333">Golgi apparatus</keyword>
<evidence type="ECO:0000256" key="1">
    <source>
        <dbReference type="ARBA" id="ARBA00001936"/>
    </source>
</evidence>
<proteinExistence type="inferred from homology"/>
<dbReference type="InterPro" id="IPR052463">
    <property type="entry name" value="O-linked_mannose_GnT"/>
</dbReference>
<dbReference type="EMBL" id="KE346373">
    <property type="protein sequence ID" value="KJE97044.1"/>
    <property type="molecule type" value="Genomic_DNA"/>
</dbReference>
<evidence type="ECO:0000256" key="6">
    <source>
        <dbReference type="ARBA" id="ARBA00022679"/>
    </source>
</evidence>
<evidence type="ECO:0000256" key="3">
    <source>
        <dbReference type="ARBA" id="ARBA00004922"/>
    </source>
</evidence>
<dbReference type="RefSeq" id="XP_004343404.2">
    <property type="nucleotide sequence ID" value="XM_004343354.2"/>
</dbReference>
<dbReference type="Pfam" id="PF03071">
    <property type="entry name" value="GNT-I"/>
    <property type="match status" value="1"/>
</dbReference>
<evidence type="ECO:0000259" key="16">
    <source>
        <dbReference type="Pfam" id="PF15711"/>
    </source>
</evidence>